<dbReference type="AlphaFoldDB" id="A0A061DY47"/>
<evidence type="ECO:0000256" key="1">
    <source>
        <dbReference type="SAM" id="MobiDB-lite"/>
    </source>
</evidence>
<protein>
    <submittedName>
        <fullName evidence="2">Uncharacterized protein</fullName>
    </submittedName>
</protein>
<proteinExistence type="predicted"/>
<gene>
    <name evidence="2" type="ORF">TCM_004546</name>
</gene>
<dbReference type="PANTHER" id="PTHR35702:SF1">
    <property type="entry name" value="EXPRESSED PROTEIN"/>
    <property type="match status" value="1"/>
</dbReference>
<dbReference type="Proteomes" id="UP000026915">
    <property type="component" value="Chromosome 1"/>
</dbReference>
<organism evidence="2 3">
    <name type="scientific">Theobroma cacao</name>
    <name type="common">Cacao</name>
    <name type="synonym">Cocoa</name>
    <dbReference type="NCBI Taxonomy" id="3641"/>
    <lineage>
        <taxon>Eukaryota</taxon>
        <taxon>Viridiplantae</taxon>
        <taxon>Streptophyta</taxon>
        <taxon>Embryophyta</taxon>
        <taxon>Tracheophyta</taxon>
        <taxon>Spermatophyta</taxon>
        <taxon>Magnoliopsida</taxon>
        <taxon>eudicotyledons</taxon>
        <taxon>Gunneridae</taxon>
        <taxon>Pentapetalae</taxon>
        <taxon>rosids</taxon>
        <taxon>malvids</taxon>
        <taxon>Malvales</taxon>
        <taxon>Malvaceae</taxon>
        <taxon>Byttnerioideae</taxon>
        <taxon>Theobroma</taxon>
    </lineage>
</organism>
<evidence type="ECO:0000313" key="3">
    <source>
        <dbReference type="Proteomes" id="UP000026915"/>
    </source>
</evidence>
<dbReference type="eggNOG" id="ENOG502QVJS">
    <property type="taxonomic scope" value="Eukaryota"/>
</dbReference>
<dbReference type="STRING" id="3641.A0A061DY47"/>
<dbReference type="PANTHER" id="PTHR35702">
    <property type="entry name" value="EXPRESSED PROTEIN"/>
    <property type="match status" value="1"/>
</dbReference>
<dbReference type="EMBL" id="CM001879">
    <property type="protein sequence ID" value="EOX94953.1"/>
    <property type="molecule type" value="Genomic_DNA"/>
</dbReference>
<keyword evidence="3" id="KW-1185">Reference proteome</keyword>
<feature type="compositionally biased region" description="Acidic residues" evidence="1">
    <location>
        <begin position="116"/>
        <end position="125"/>
    </location>
</feature>
<feature type="region of interest" description="Disordered" evidence="1">
    <location>
        <begin position="109"/>
        <end position="138"/>
    </location>
</feature>
<name>A0A061DY47_THECC</name>
<dbReference type="HOGENOM" id="CLU_1858872_0_0_1"/>
<accession>A0A061DY47</accession>
<dbReference type="InParanoid" id="A0A061DY47"/>
<reference evidence="2 3" key="1">
    <citation type="journal article" date="2013" name="Genome Biol.">
        <title>The genome sequence of the most widely cultivated cacao type and its use to identify candidate genes regulating pod color.</title>
        <authorList>
            <person name="Motamayor J.C."/>
            <person name="Mockaitis K."/>
            <person name="Schmutz J."/>
            <person name="Haiminen N."/>
            <person name="Iii D.L."/>
            <person name="Cornejo O."/>
            <person name="Findley S.D."/>
            <person name="Zheng P."/>
            <person name="Utro F."/>
            <person name="Royaert S."/>
            <person name="Saski C."/>
            <person name="Jenkins J."/>
            <person name="Podicheti R."/>
            <person name="Zhao M."/>
            <person name="Scheffler B.E."/>
            <person name="Stack J.C."/>
            <person name="Feltus F.A."/>
            <person name="Mustiga G.M."/>
            <person name="Amores F."/>
            <person name="Phillips W."/>
            <person name="Marelli J.P."/>
            <person name="May G.D."/>
            <person name="Shapiro H."/>
            <person name="Ma J."/>
            <person name="Bustamante C.D."/>
            <person name="Schnell R.J."/>
            <person name="Main D."/>
            <person name="Gilbert D."/>
            <person name="Parida L."/>
            <person name="Kuhn D.N."/>
        </authorList>
    </citation>
    <scope>NUCLEOTIDE SEQUENCE [LARGE SCALE GENOMIC DNA]</scope>
    <source>
        <strain evidence="3">cv. Matina 1-6</strain>
    </source>
</reference>
<evidence type="ECO:0000313" key="2">
    <source>
        <dbReference type="EMBL" id="EOX94953.1"/>
    </source>
</evidence>
<sequence>MNIACKNYELYIDEYVLGAHHKDKRRYTGMLFGAYGGSFLSEQRLGRVGYLVGSHLGSWVGGRIGLMVYDVVNGVHYLLQFVQMEKNENHEALVYEKSKVSEDSYVYENSDIYESPPDESSESEESWGRPARRAKKLN</sequence>
<dbReference type="Gramene" id="EOX94953">
    <property type="protein sequence ID" value="EOX94953"/>
    <property type="gene ID" value="TCM_004546"/>
</dbReference>